<keyword evidence="2" id="KW-1185">Reference proteome</keyword>
<sequence>MVELFQSRPLRPPDKRILEPWNEVIEVWKNGDSSIVEMNGWTPLGRALFEVRTDSLGRLNVEALNPEAQMILSNLQTTPTDEAMKKFLERLKRYSL</sequence>
<gene>
    <name evidence="1" type="ORF">IPA_03845</name>
</gene>
<evidence type="ECO:0000313" key="1">
    <source>
        <dbReference type="EMBL" id="UXD22358.1"/>
    </source>
</evidence>
<accession>A0A977KB32</accession>
<name>A0A977KB32_9CREN</name>
<evidence type="ECO:0000313" key="2">
    <source>
        <dbReference type="Proteomes" id="UP001063698"/>
    </source>
</evidence>
<dbReference type="KEGG" id="ipc:IPA_03845"/>
<dbReference type="Proteomes" id="UP001063698">
    <property type="component" value="Chromosome"/>
</dbReference>
<reference evidence="1" key="1">
    <citation type="submission" date="2013-11" db="EMBL/GenBank/DDBJ databases">
        <title>Comparative genomics of Ignicoccus.</title>
        <authorList>
            <person name="Podar M."/>
        </authorList>
    </citation>
    <scope>NUCLEOTIDE SEQUENCE</scope>
    <source>
        <strain evidence="1">DSM 13166</strain>
    </source>
</reference>
<dbReference type="AlphaFoldDB" id="A0A977KB32"/>
<organism evidence="1 2">
    <name type="scientific">Ignicoccus pacificus DSM 13166</name>
    <dbReference type="NCBI Taxonomy" id="940294"/>
    <lineage>
        <taxon>Archaea</taxon>
        <taxon>Thermoproteota</taxon>
        <taxon>Thermoprotei</taxon>
        <taxon>Desulfurococcales</taxon>
        <taxon>Desulfurococcaceae</taxon>
        <taxon>Ignicoccus</taxon>
    </lineage>
</organism>
<dbReference type="EMBL" id="CP006868">
    <property type="protein sequence ID" value="UXD22358.1"/>
    <property type="molecule type" value="Genomic_DNA"/>
</dbReference>
<protein>
    <submittedName>
        <fullName evidence="1">Uncharacterized protein</fullName>
    </submittedName>
</protein>
<proteinExistence type="predicted"/>